<keyword evidence="1" id="KW-1133">Transmembrane helix</keyword>
<protein>
    <submittedName>
        <fullName evidence="3">HupE/UreJ family protein</fullName>
    </submittedName>
</protein>
<evidence type="ECO:0000313" key="3">
    <source>
        <dbReference type="EMBL" id="KAA1174112.1"/>
    </source>
</evidence>
<dbReference type="Pfam" id="PF13795">
    <property type="entry name" value="HupE_UreJ_2"/>
    <property type="match status" value="1"/>
</dbReference>
<keyword evidence="2" id="KW-0732">Signal</keyword>
<sequence length="323" mass="35413">MLKIVCKSLLAILLLIPGLSQAHDARPLYLQINALATASSGAYQYTVKMQVPPSVEANNRPYLTLPDNCTHESMGMVVRVECGQALSGQTLRIDWPKYNPSITTLISAELGSKERYQQLLRPGESSWQVPAERDSLSVVTDYSILGVEHILIGWDHLLFLLCLIWIAGTFKRLLITISGFTVAHSLTLVLTTLGYIRLPIAPVEAVIALSILFLATEIIRNRRDTLAWRFPVAVSTLFGLIHGFGFASVLQDIGLPQGDLGIALLFFNVGVEIGQVLFVGAVVAIFTVLKRVEKFPLAQAQTMMVYGAGSLAAFWTLERVSGF</sequence>
<dbReference type="InterPro" id="IPR032809">
    <property type="entry name" value="Put_HupE_UreJ"/>
</dbReference>
<keyword evidence="4" id="KW-1185">Reference proteome</keyword>
<feature type="signal peptide" evidence="2">
    <location>
        <begin position="1"/>
        <end position="22"/>
    </location>
</feature>
<keyword evidence="1" id="KW-0472">Membrane</keyword>
<feature type="transmembrane region" description="Helical" evidence="1">
    <location>
        <begin position="142"/>
        <end position="166"/>
    </location>
</feature>
<evidence type="ECO:0000256" key="1">
    <source>
        <dbReference type="SAM" id="Phobius"/>
    </source>
</evidence>
<dbReference type="RefSeq" id="WP_149599678.1">
    <property type="nucleotide sequence ID" value="NZ_VTUU01000003.1"/>
</dbReference>
<feature type="chain" id="PRO_5022874277" evidence="2">
    <location>
        <begin position="23"/>
        <end position="323"/>
    </location>
</feature>
<dbReference type="AlphaFoldDB" id="A0A5B0VHM5"/>
<dbReference type="EMBL" id="VTUU01000003">
    <property type="protein sequence ID" value="KAA1174112.1"/>
    <property type="molecule type" value="Genomic_DNA"/>
</dbReference>
<accession>A0A5B0VHM5</accession>
<feature type="transmembrane region" description="Helical" evidence="1">
    <location>
        <begin position="200"/>
        <end position="219"/>
    </location>
</feature>
<organism evidence="3 4">
    <name type="scientific">Marinobacter salinexigens</name>
    <dbReference type="NCBI Taxonomy" id="2919747"/>
    <lineage>
        <taxon>Bacteria</taxon>
        <taxon>Pseudomonadati</taxon>
        <taxon>Pseudomonadota</taxon>
        <taxon>Gammaproteobacteria</taxon>
        <taxon>Pseudomonadales</taxon>
        <taxon>Marinobacteraceae</taxon>
        <taxon>Marinobacter</taxon>
    </lineage>
</organism>
<proteinExistence type="predicted"/>
<feature type="transmembrane region" description="Helical" evidence="1">
    <location>
        <begin position="226"/>
        <end position="250"/>
    </location>
</feature>
<evidence type="ECO:0000256" key="2">
    <source>
        <dbReference type="SAM" id="SignalP"/>
    </source>
</evidence>
<gene>
    <name evidence="3" type="ORF">FWJ25_07620</name>
</gene>
<keyword evidence="1" id="KW-0812">Transmembrane</keyword>
<feature type="transmembrane region" description="Helical" evidence="1">
    <location>
        <begin position="262"/>
        <end position="288"/>
    </location>
</feature>
<name>A0A5B0VHM5_9GAMM</name>
<feature type="transmembrane region" description="Helical" evidence="1">
    <location>
        <begin position="173"/>
        <end position="194"/>
    </location>
</feature>
<dbReference type="Proteomes" id="UP000323161">
    <property type="component" value="Unassembled WGS sequence"/>
</dbReference>
<comment type="caution">
    <text evidence="3">The sequence shown here is derived from an EMBL/GenBank/DDBJ whole genome shotgun (WGS) entry which is preliminary data.</text>
</comment>
<evidence type="ECO:0000313" key="4">
    <source>
        <dbReference type="Proteomes" id="UP000323161"/>
    </source>
</evidence>
<reference evidence="3 4" key="1">
    <citation type="submission" date="2019-08" db="EMBL/GenBank/DDBJ databases">
        <title>Marinobacter ZYF650 sp. nov., a marine bacterium isolated from seawater of the Mariana trench.</title>
        <authorList>
            <person name="Ahmad W."/>
        </authorList>
    </citation>
    <scope>NUCLEOTIDE SEQUENCE [LARGE SCALE GENOMIC DNA]</scope>
    <source>
        <strain evidence="3 4">ZYF650</strain>
    </source>
</reference>